<dbReference type="RefSeq" id="WP_006778064.1">
    <property type="nucleotide sequence ID" value="NZ_CP040506.1"/>
</dbReference>
<name>G5IAC8_9FIRM</name>
<dbReference type="CDD" id="cd07377">
    <property type="entry name" value="WHTH_GntR"/>
    <property type="match status" value="1"/>
</dbReference>
<dbReference type="GO" id="GO:0003677">
    <property type="term" value="F:DNA binding"/>
    <property type="evidence" value="ECO:0007669"/>
    <property type="project" value="UniProtKB-KW"/>
</dbReference>
<proteinExistence type="predicted"/>
<evidence type="ECO:0000313" key="6">
    <source>
        <dbReference type="Proteomes" id="UP000005384"/>
    </source>
</evidence>
<gene>
    <name evidence="5" type="ORF">HMPREF9473_00004</name>
</gene>
<dbReference type="AlphaFoldDB" id="G5IAC8"/>
<reference evidence="5 6" key="1">
    <citation type="submission" date="2011-08" db="EMBL/GenBank/DDBJ databases">
        <title>The Genome Sequence of Clostridium hathewayi WAL-18680.</title>
        <authorList>
            <consortium name="The Broad Institute Genome Sequencing Platform"/>
            <person name="Earl A."/>
            <person name="Ward D."/>
            <person name="Feldgarden M."/>
            <person name="Gevers D."/>
            <person name="Finegold S.M."/>
            <person name="Summanen P.H."/>
            <person name="Molitoris D.R."/>
            <person name="Song M."/>
            <person name="Daigneault M."/>
            <person name="Allen-Vercoe E."/>
            <person name="Young S.K."/>
            <person name="Zeng Q."/>
            <person name="Gargeya S."/>
            <person name="Fitzgerald M."/>
            <person name="Haas B."/>
            <person name="Abouelleil A."/>
            <person name="Alvarado L."/>
            <person name="Arachchi H.M."/>
            <person name="Berlin A."/>
            <person name="Brown A."/>
            <person name="Chapman S.B."/>
            <person name="Chen Z."/>
            <person name="Dunbar C."/>
            <person name="Freedman E."/>
            <person name="Gearin G."/>
            <person name="Gellesch M."/>
            <person name="Goldberg J."/>
            <person name="Griggs A."/>
            <person name="Gujja S."/>
            <person name="Heiman D."/>
            <person name="Howarth C."/>
            <person name="Larson L."/>
            <person name="Lui A."/>
            <person name="MacDonald P.J.P."/>
            <person name="Montmayeur A."/>
            <person name="Murphy C."/>
            <person name="Neiman D."/>
            <person name="Pearson M."/>
            <person name="Priest M."/>
            <person name="Roberts A."/>
            <person name="Saif S."/>
            <person name="Shea T."/>
            <person name="Shenoy N."/>
            <person name="Sisk P."/>
            <person name="Stolte C."/>
            <person name="Sykes S."/>
            <person name="Wortman J."/>
            <person name="Nusbaum C."/>
            <person name="Birren B."/>
        </authorList>
    </citation>
    <scope>NUCLEOTIDE SEQUENCE [LARGE SCALE GENOMIC DNA]</scope>
    <source>
        <strain evidence="5 6">WAL-18680</strain>
    </source>
</reference>
<sequence>MAWQFEHDRPIYTQLLEQIRMLIISGVYPTGSRLPSVRDLAAEAAVNPNTMQKALSELERSGLIYSQRTSGRYITEDAGMIQTLKEDIAKEKIKDLLKALEQLGFEPEETTILLQETIKEMKS</sequence>
<dbReference type="PROSITE" id="PS50949">
    <property type="entry name" value="HTH_GNTR"/>
    <property type="match status" value="1"/>
</dbReference>
<dbReference type="PANTHER" id="PTHR38445:SF6">
    <property type="entry name" value="GNTR-FAMILY TRANSCRIPTIONAL REGULATOR"/>
    <property type="match status" value="1"/>
</dbReference>
<dbReference type="Gene3D" id="1.10.10.10">
    <property type="entry name" value="Winged helix-like DNA-binding domain superfamily/Winged helix DNA-binding domain"/>
    <property type="match status" value="1"/>
</dbReference>
<dbReference type="InterPro" id="IPR036390">
    <property type="entry name" value="WH_DNA-bd_sf"/>
</dbReference>
<dbReference type="InterPro" id="IPR000524">
    <property type="entry name" value="Tscrpt_reg_HTH_GntR"/>
</dbReference>
<dbReference type="Proteomes" id="UP000005384">
    <property type="component" value="Unassembled WGS sequence"/>
</dbReference>
<dbReference type="GO" id="GO:0003700">
    <property type="term" value="F:DNA-binding transcription factor activity"/>
    <property type="evidence" value="ECO:0007669"/>
    <property type="project" value="InterPro"/>
</dbReference>
<comment type="caution">
    <text evidence="5">The sequence shown here is derived from an EMBL/GenBank/DDBJ whole genome shotgun (WGS) entry which is preliminary data.</text>
</comment>
<keyword evidence="6" id="KW-1185">Reference proteome</keyword>
<protein>
    <recommendedName>
        <fullName evidence="4">HTH gntR-type domain-containing protein</fullName>
    </recommendedName>
</protein>
<dbReference type="PRINTS" id="PR00035">
    <property type="entry name" value="HTHGNTR"/>
</dbReference>
<keyword evidence="3" id="KW-0804">Transcription</keyword>
<dbReference type="SUPFAM" id="SSF46785">
    <property type="entry name" value="Winged helix' DNA-binding domain"/>
    <property type="match status" value="1"/>
</dbReference>
<dbReference type="OrthoDB" id="163333at2"/>
<evidence type="ECO:0000313" key="5">
    <source>
        <dbReference type="EMBL" id="EHI61553.1"/>
    </source>
</evidence>
<keyword evidence="1" id="KW-0805">Transcription regulation</keyword>
<feature type="domain" description="HTH gntR-type" evidence="4">
    <location>
        <begin position="9"/>
        <end position="77"/>
    </location>
</feature>
<accession>G5IAC8</accession>
<dbReference type="Pfam" id="PF00392">
    <property type="entry name" value="GntR"/>
    <property type="match status" value="1"/>
</dbReference>
<dbReference type="HOGENOM" id="CLU_017584_10_0_9"/>
<dbReference type="PATRIC" id="fig|742737.3.peg.4"/>
<evidence type="ECO:0000256" key="3">
    <source>
        <dbReference type="ARBA" id="ARBA00023163"/>
    </source>
</evidence>
<evidence type="ECO:0000256" key="2">
    <source>
        <dbReference type="ARBA" id="ARBA00023125"/>
    </source>
</evidence>
<dbReference type="EMBL" id="ADLN01000001">
    <property type="protein sequence ID" value="EHI61553.1"/>
    <property type="molecule type" value="Genomic_DNA"/>
</dbReference>
<organism evidence="5 6">
    <name type="scientific">Hungatella hathewayi WAL-18680</name>
    <dbReference type="NCBI Taxonomy" id="742737"/>
    <lineage>
        <taxon>Bacteria</taxon>
        <taxon>Bacillati</taxon>
        <taxon>Bacillota</taxon>
        <taxon>Clostridia</taxon>
        <taxon>Lachnospirales</taxon>
        <taxon>Lachnospiraceae</taxon>
        <taxon>Hungatella</taxon>
    </lineage>
</organism>
<evidence type="ECO:0000256" key="1">
    <source>
        <dbReference type="ARBA" id="ARBA00023015"/>
    </source>
</evidence>
<keyword evidence="2" id="KW-0238">DNA-binding</keyword>
<dbReference type="SMART" id="SM00345">
    <property type="entry name" value="HTH_GNTR"/>
    <property type="match status" value="1"/>
</dbReference>
<evidence type="ECO:0000259" key="4">
    <source>
        <dbReference type="PROSITE" id="PS50949"/>
    </source>
</evidence>
<dbReference type="InterPro" id="IPR036388">
    <property type="entry name" value="WH-like_DNA-bd_sf"/>
</dbReference>
<dbReference type="PANTHER" id="PTHR38445">
    <property type="entry name" value="HTH-TYPE TRANSCRIPTIONAL REPRESSOR YTRA"/>
    <property type="match status" value="1"/>
</dbReference>